<dbReference type="EMBL" id="BMQC01000011">
    <property type="protein sequence ID" value="GGK36730.1"/>
    <property type="molecule type" value="Genomic_DNA"/>
</dbReference>
<keyword evidence="2" id="KW-1185">Reference proteome</keyword>
<dbReference type="AlphaFoldDB" id="A0A8J3BSN0"/>
<organism evidence="1 2">
    <name type="scientific">Pilimelia terevasa</name>
    <dbReference type="NCBI Taxonomy" id="53372"/>
    <lineage>
        <taxon>Bacteria</taxon>
        <taxon>Bacillati</taxon>
        <taxon>Actinomycetota</taxon>
        <taxon>Actinomycetes</taxon>
        <taxon>Micromonosporales</taxon>
        <taxon>Micromonosporaceae</taxon>
        <taxon>Pilimelia</taxon>
    </lineage>
</organism>
<reference evidence="1" key="1">
    <citation type="journal article" date="2014" name="Int. J. Syst. Evol. Microbiol.">
        <title>Complete genome sequence of Corynebacterium casei LMG S-19264T (=DSM 44701T), isolated from a smear-ripened cheese.</title>
        <authorList>
            <consortium name="US DOE Joint Genome Institute (JGI-PGF)"/>
            <person name="Walter F."/>
            <person name="Albersmeier A."/>
            <person name="Kalinowski J."/>
            <person name="Ruckert C."/>
        </authorList>
    </citation>
    <scope>NUCLEOTIDE SEQUENCE</scope>
    <source>
        <strain evidence="1">JCM 3091</strain>
    </source>
</reference>
<protein>
    <submittedName>
        <fullName evidence="1">Uncharacterized protein</fullName>
    </submittedName>
</protein>
<proteinExistence type="predicted"/>
<dbReference type="RefSeq" id="WP_189115111.1">
    <property type="nucleotide sequence ID" value="NZ_BMQC01000011.1"/>
</dbReference>
<reference evidence="1" key="2">
    <citation type="submission" date="2020-09" db="EMBL/GenBank/DDBJ databases">
        <authorList>
            <person name="Sun Q."/>
            <person name="Ohkuma M."/>
        </authorList>
    </citation>
    <scope>NUCLEOTIDE SEQUENCE</scope>
    <source>
        <strain evidence="1">JCM 3091</strain>
    </source>
</reference>
<accession>A0A8J3BSN0</accession>
<evidence type="ECO:0000313" key="1">
    <source>
        <dbReference type="EMBL" id="GGK36730.1"/>
    </source>
</evidence>
<evidence type="ECO:0000313" key="2">
    <source>
        <dbReference type="Proteomes" id="UP000662200"/>
    </source>
</evidence>
<comment type="caution">
    <text evidence="1">The sequence shown here is derived from an EMBL/GenBank/DDBJ whole genome shotgun (WGS) entry which is preliminary data.</text>
</comment>
<sequence>MSTPVRHVYTHAEITAITQAVDAATDPHKLMWGVLAAVYNPLLAAAGRGDFDIVEFTTGQIQPAQFCIPAGQWTAIDRAVCARADQWVTRVALALAITMSLPLQDNPRP</sequence>
<name>A0A8J3BSN0_9ACTN</name>
<dbReference type="Proteomes" id="UP000662200">
    <property type="component" value="Unassembled WGS sequence"/>
</dbReference>
<gene>
    <name evidence="1" type="ORF">GCM10010124_31700</name>
</gene>